<accession>A0A644ZDT8</accession>
<organism evidence="1">
    <name type="scientific">bioreactor metagenome</name>
    <dbReference type="NCBI Taxonomy" id="1076179"/>
    <lineage>
        <taxon>unclassified sequences</taxon>
        <taxon>metagenomes</taxon>
        <taxon>ecological metagenomes</taxon>
    </lineage>
</organism>
<dbReference type="AlphaFoldDB" id="A0A644ZDT8"/>
<gene>
    <name evidence="1" type="ORF">SDC9_85487</name>
</gene>
<comment type="caution">
    <text evidence="1">The sequence shown here is derived from an EMBL/GenBank/DDBJ whole genome shotgun (WGS) entry which is preliminary data.</text>
</comment>
<reference evidence="1" key="1">
    <citation type="submission" date="2019-08" db="EMBL/GenBank/DDBJ databases">
        <authorList>
            <person name="Kucharzyk K."/>
            <person name="Murdoch R.W."/>
            <person name="Higgins S."/>
            <person name="Loffler F."/>
        </authorList>
    </citation>
    <scope>NUCLEOTIDE SEQUENCE</scope>
</reference>
<evidence type="ECO:0000313" key="1">
    <source>
        <dbReference type="EMBL" id="MPM38857.1"/>
    </source>
</evidence>
<proteinExistence type="predicted"/>
<dbReference type="EMBL" id="VSSQ01008434">
    <property type="protein sequence ID" value="MPM38857.1"/>
    <property type="molecule type" value="Genomic_DNA"/>
</dbReference>
<name>A0A644ZDT8_9ZZZZ</name>
<sequence>MARLFDQGFKVQLHAAECLGRRGLRLAQRAGHFVAVTHRHHADAAATVGGLEHQRVAHGTGDGGHSFNIVW</sequence>
<protein>
    <submittedName>
        <fullName evidence="1">Uncharacterized protein</fullName>
    </submittedName>
</protein>